<dbReference type="Proteomes" id="UP001055153">
    <property type="component" value="Unassembled WGS sequence"/>
</dbReference>
<keyword evidence="6" id="KW-1185">Reference proteome</keyword>
<keyword evidence="3" id="KW-0804">Transcription</keyword>
<evidence type="ECO:0000259" key="4">
    <source>
        <dbReference type="PROSITE" id="PS01124"/>
    </source>
</evidence>
<dbReference type="PROSITE" id="PS01124">
    <property type="entry name" value="HTH_ARAC_FAMILY_2"/>
    <property type="match status" value="1"/>
</dbReference>
<keyword evidence="1" id="KW-0805">Transcription regulation</keyword>
<dbReference type="RefSeq" id="WP_238241011.1">
    <property type="nucleotide sequence ID" value="NZ_BPQQ01000086.1"/>
</dbReference>
<accession>A0ABQ4SMG5</accession>
<dbReference type="EMBL" id="BPQQ01000086">
    <property type="protein sequence ID" value="GJE03628.1"/>
    <property type="molecule type" value="Genomic_DNA"/>
</dbReference>
<dbReference type="PROSITE" id="PS00041">
    <property type="entry name" value="HTH_ARAC_FAMILY_1"/>
    <property type="match status" value="1"/>
</dbReference>
<name>A0ABQ4SMG5_9HYPH</name>
<dbReference type="SUPFAM" id="SSF46689">
    <property type="entry name" value="Homeodomain-like"/>
    <property type="match status" value="2"/>
</dbReference>
<evidence type="ECO:0000313" key="5">
    <source>
        <dbReference type="EMBL" id="GJE03628.1"/>
    </source>
</evidence>
<dbReference type="Pfam" id="PF12852">
    <property type="entry name" value="Cupin_6"/>
    <property type="match status" value="1"/>
</dbReference>
<protein>
    <submittedName>
        <fullName evidence="5">IS5 family transposase IS4811</fullName>
    </submittedName>
</protein>
<proteinExistence type="predicted"/>
<evidence type="ECO:0000256" key="2">
    <source>
        <dbReference type="ARBA" id="ARBA00023125"/>
    </source>
</evidence>
<keyword evidence="2" id="KW-0238">DNA-binding</keyword>
<dbReference type="PANTHER" id="PTHR46796:SF7">
    <property type="entry name" value="ARAC FAMILY TRANSCRIPTIONAL REGULATOR"/>
    <property type="match status" value="1"/>
</dbReference>
<dbReference type="InterPro" id="IPR009057">
    <property type="entry name" value="Homeodomain-like_sf"/>
</dbReference>
<reference evidence="5" key="1">
    <citation type="journal article" date="2021" name="Front. Microbiol.">
        <title>Comprehensive Comparative Genomics and Phenotyping of Methylobacterium Species.</title>
        <authorList>
            <person name="Alessa O."/>
            <person name="Ogura Y."/>
            <person name="Fujitani Y."/>
            <person name="Takami H."/>
            <person name="Hayashi T."/>
            <person name="Sahin N."/>
            <person name="Tani A."/>
        </authorList>
    </citation>
    <scope>NUCLEOTIDE SEQUENCE</scope>
    <source>
        <strain evidence="5">DSM 17168</strain>
    </source>
</reference>
<evidence type="ECO:0000313" key="6">
    <source>
        <dbReference type="Proteomes" id="UP001055153"/>
    </source>
</evidence>
<dbReference type="Gene3D" id="1.10.10.60">
    <property type="entry name" value="Homeodomain-like"/>
    <property type="match status" value="2"/>
</dbReference>
<dbReference type="PANTHER" id="PTHR46796">
    <property type="entry name" value="HTH-TYPE TRANSCRIPTIONAL ACTIVATOR RHAS-RELATED"/>
    <property type="match status" value="1"/>
</dbReference>
<reference evidence="5" key="2">
    <citation type="submission" date="2021-08" db="EMBL/GenBank/DDBJ databases">
        <authorList>
            <person name="Tani A."/>
            <person name="Ola A."/>
            <person name="Ogura Y."/>
            <person name="Katsura K."/>
            <person name="Hayashi T."/>
        </authorList>
    </citation>
    <scope>NUCLEOTIDE SEQUENCE</scope>
    <source>
        <strain evidence="5">DSM 17168</strain>
    </source>
</reference>
<dbReference type="InterPro" id="IPR032783">
    <property type="entry name" value="AraC_lig"/>
</dbReference>
<dbReference type="InterPro" id="IPR018062">
    <property type="entry name" value="HTH_AraC-typ_CS"/>
</dbReference>
<sequence>MDVLADVLRLASLGNAVITQSEMTAPWALLVPSEIRVAIHLIRSGGCWLRIPDGPQPLRLVEGDIVLIPSALAHVLADAPDTPPLPLEEGLALARQRAQDGELSGERAGLLCVEITFDHAARHPLAGMLPDVIHVPAHEARQGEALGSLTRILLEEAGCQRAGSEIVIARLIDALLVLIVRHWLETQHAPNAGWLGALQDPKILRALSAMHHDPRHPWSVAELAARAGMSRAAFARRFSLLVGQTPLGYLAQWRMNVAAKLLRSTGLSMENVALSVGYDSAPAFGNAFRRQFSISPGRYRTRSVPALWVRSGKPAIVSE</sequence>
<gene>
    <name evidence="5" type="ORF">GMJLKIPL_5585</name>
</gene>
<dbReference type="InterPro" id="IPR018060">
    <property type="entry name" value="HTH_AraC"/>
</dbReference>
<dbReference type="InterPro" id="IPR050204">
    <property type="entry name" value="AraC_XylS_family_regulators"/>
</dbReference>
<evidence type="ECO:0000256" key="1">
    <source>
        <dbReference type="ARBA" id="ARBA00023015"/>
    </source>
</evidence>
<dbReference type="SMART" id="SM00342">
    <property type="entry name" value="HTH_ARAC"/>
    <property type="match status" value="1"/>
</dbReference>
<evidence type="ECO:0000256" key="3">
    <source>
        <dbReference type="ARBA" id="ARBA00023163"/>
    </source>
</evidence>
<organism evidence="5 6">
    <name type="scientific">Methylobacterium isbiliense</name>
    <dbReference type="NCBI Taxonomy" id="315478"/>
    <lineage>
        <taxon>Bacteria</taxon>
        <taxon>Pseudomonadati</taxon>
        <taxon>Pseudomonadota</taxon>
        <taxon>Alphaproteobacteria</taxon>
        <taxon>Hyphomicrobiales</taxon>
        <taxon>Methylobacteriaceae</taxon>
        <taxon>Methylobacterium</taxon>
    </lineage>
</organism>
<feature type="domain" description="HTH araC/xylS-type" evidence="4">
    <location>
        <begin position="204"/>
        <end position="302"/>
    </location>
</feature>
<comment type="caution">
    <text evidence="5">The sequence shown here is derived from an EMBL/GenBank/DDBJ whole genome shotgun (WGS) entry which is preliminary data.</text>
</comment>
<dbReference type="Pfam" id="PF12833">
    <property type="entry name" value="HTH_18"/>
    <property type="match status" value="1"/>
</dbReference>